<evidence type="ECO:0000313" key="5">
    <source>
        <dbReference type="Proteomes" id="UP000792457"/>
    </source>
</evidence>
<comment type="caution">
    <text evidence="4">The sequence shown here is derived from an EMBL/GenBank/DDBJ whole genome shotgun (WGS) entry which is preliminary data.</text>
</comment>
<organism evidence="4 5">
    <name type="scientific">Ladona fulva</name>
    <name type="common">Scarce chaser dragonfly</name>
    <name type="synonym">Libellula fulva</name>
    <dbReference type="NCBI Taxonomy" id="123851"/>
    <lineage>
        <taxon>Eukaryota</taxon>
        <taxon>Metazoa</taxon>
        <taxon>Ecdysozoa</taxon>
        <taxon>Arthropoda</taxon>
        <taxon>Hexapoda</taxon>
        <taxon>Insecta</taxon>
        <taxon>Pterygota</taxon>
        <taxon>Palaeoptera</taxon>
        <taxon>Odonata</taxon>
        <taxon>Epiprocta</taxon>
        <taxon>Anisoptera</taxon>
        <taxon>Libelluloidea</taxon>
        <taxon>Libellulidae</taxon>
        <taxon>Ladona</taxon>
    </lineage>
</organism>
<dbReference type="Proteomes" id="UP000792457">
    <property type="component" value="Unassembled WGS sequence"/>
</dbReference>
<protein>
    <recommendedName>
        <fullName evidence="3">DUF4795 domain-containing protein</fullName>
    </recommendedName>
</protein>
<reference evidence="4" key="2">
    <citation type="submission" date="2017-10" db="EMBL/GenBank/DDBJ databases">
        <title>Ladona fulva Genome sequencing and assembly.</title>
        <authorList>
            <person name="Murali S."/>
            <person name="Richards S."/>
            <person name="Bandaranaike D."/>
            <person name="Bellair M."/>
            <person name="Blankenburg K."/>
            <person name="Chao H."/>
            <person name="Dinh H."/>
            <person name="Doddapaneni H."/>
            <person name="Dugan-Rocha S."/>
            <person name="Elkadiri S."/>
            <person name="Gnanaolivu R."/>
            <person name="Hernandez B."/>
            <person name="Skinner E."/>
            <person name="Javaid M."/>
            <person name="Lee S."/>
            <person name="Li M."/>
            <person name="Ming W."/>
            <person name="Munidasa M."/>
            <person name="Muniz J."/>
            <person name="Nguyen L."/>
            <person name="Hughes D."/>
            <person name="Osuji N."/>
            <person name="Pu L.-L."/>
            <person name="Puazo M."/>
            <person name="Qu C."/>
            <person name="Quiroz J."/>
            <person name="Raj R."/>
            <person name="Weissenberger G."/>
            <person name="Xin Y."/>
            <person name="Zou X."/>
            <person name="Han Y."/>
            <person name="Worley K."/>
            <person name="Muzny D."/>
            <person name="Gibbs R."/>
        </authorList>
    </citation>
    <scope>NUCLEOTIDE SEQUENCE</scope>
    <source>
        <strain evidence="4">Sampled in the wild</strain>
    </source>
</reference>
<sequence>MNSLDKLALIMAVTAAFSNLIEGSFPEIGSVNLIQLRSLLLALINHLQLYDTKVEYDETAIKKGKDESSSKHSMDSLKTVDEDRGGISALDKSVAQNLNLKSRKPSLKRKIVDQVKEEDMNAKDAMIVEELEKKGQITDIEKELGILNEKINTQGPATEGRNVSDIERKLKAMEMWPNNEELISRSRQPTNTPFSDWWNMSNLAKRMDASEESLSKFASALEEMSREVGKTRERMKEKSDETIKDEQHTESKSSLDEMGDKLAEALEKTDRKVAKMKKEISDLTAQQNNILTFTESLRELYNKLQSLQEEIESLNETTTVLISGQKERESNINSLLEQVQLIKNIKADKEGLEDALAEKADAFSVNRKVSHDQFDAAYYELNRSIIDAQARLGCQVF</sequence>
<dbReference type="InterPro" id="IPR032013">
    <property type="entry name" value="DUF4795"/>
</dbReference>
<dbReference type="AlphaFoldDB" id="A0A8K0KIA8"/>
<gene>
    <name evidence="4" type="ORF">J437_LFUL013494</name>
</gene>
<name>A0A8K0KIA8_LADFU</name>
<evidence type="ECO:0000259" key="3">
    <source>
        <dbReference type="Pfam" id="PF16043"/>
    </source>
</evidence>
<dbReference type="PANTHER" id="PTHR47080">
    <property type="entry name" value="CHROMOSOME 16 OPEN READING FRAME 96"/>
    <property type="match status" value="1"/>
</dbReference>
<feature type="chain" id="PRO_5035425843" description="DUF4795 domain-containing protein" evidence="2">
    <location>
        <begin position="24"/>
        <end position="397"/>
    </location>
</feature>
<proteinExistence type="predicted"/>
<accession>A0A8K0KIA8</accession>
<feature type="signal peptide" evidence="2">
    <location>
        <begin position="1"/>
        <end position="23"/>
    </location>
</feature>
<dbReference type="OrthoDB" id="5981048at2759"/>
<keyword evidence="5" id="KW-1185">Reference proteome</keyword>
<dbReference type="EMBL" id="KZ308920">
    <property type="protein sequence ID" value="KAG8235532.1"/>
    <property type="molecule type" value="Genomic_DNA"/>
</dbReference>
<evidence type="ECO:0000313" key="4">
    <source>
        <dbReference type="EMBL" id="KAG8235532.1"/>
    </source>
</evidence>
<feature type="region of interest" description="Disordered" evidence="1">
    <location>
        <begin position="225"/>
        <end position="258"/>
    </location>
</feature>
<keyword evidence="2" id="KW-0732">Signal</keyword>
<reference evidence="4" key="1">
    <citation type="submission" date="2013-04" db="EMBL/GenBank/DDBJ databases">
        <authorList>
            <person name="Qu J."/>
            <person name="Murali S.C."/>
            <person name="Bandaranaike D."/>
            <person name="Bellair M."/>
            <person name="Blankenburg K."/>
            <person name="Chao H."/>
            <person name="Dinh H."/>
            <person name="Doddapaneni H."/>
            <person name="Downs B."/>
            <person name="Dugan-Rocha S."/>
            <person name="Elkadiri S."/>
            <person name="Gnanaolivu R.D."/>
            <person name="Hernandez B."/>
            <person name="Javaid M."/>
            <person name="Jayaseelan J.C."/>
            <person name="Lee S."/>
            <person name="Li M."/>
            <person name="Ming W."/>
            <person name="Munidasa M."/>
            <person name="Muniz J."/>
            <person name="Nguyen L."/>
            <person name="Ongeri F."/>
            <person name="Osuji N."/>
            <person name="Pu L.-L."/>
            <person name="Puazo M."/>
            <person name="Qu C."/>
            <person name="Quiroz J."/>
            <person name="Raj R."/>
            <person name="Weissenberger G."/>
            <person name="Xin Y."/>
            <person name="Zou X."/>
            <person name="Han Y."/>
            <person name="Richards S."/>
            <person name="Worley K."/>
            <person name="Muzny D."/>
            <person name="Gibbs R."/>
        </authorList>
    </citation>
    <scope>NUCLEOTIDE SEQUENCE</scope>
    <source>
        <strain evidence="4">Sampled in the wild</strain>
    </source>
</reference>
<evidence type="ECO:0000256" key="2">
    <source>
        <dbReference type="SAM" id="SignalP"/>
    </source>
</evidence>
<evidence type="ECO:0000256" key="1">
    <source>
        <dbReference type="SAM" id="MobiDB-lite"/>
    </source>
</evidence>
<dbReference type="Pfam" id="PF16043">
    <property type="entry name" value="DUF4795"/>
    <property type="match status" value="1"/>
</dbReference>
<dbReference type="PANTHER" id="PTHR47080:SF1">
    <property type="entry name" value="CHROMOSOME 16 OPEN READING FRAME 96"/>
    <property type="match status" value="1"/>
</dbReference>
<feature type="domain" description="DUF4795" evidence="3">
    <location>
        <begin position="295"/>
        <end position="393"/>
    </location>
</feature>